<protein>
    <submittedName>
        <fullName evidence="1">Uncharacterized protein</fullName>
    </submittedName>
</protein>
<dbReference type="AlphaFoldDB" id="A0A024TGF9"/>
<name>A0A024TGF9_9STRA</name>
<organism evidence="1">
    <name type="scientific">Aphanomyces invadans</name>
    <dbReference type="NCBI Taxonomy" id="157072"/>
    <lineage>
        <taxon>Eukaryota</taxon>
        <taxon>Sar</taxon>
        <taxon>Stramenopiles</taxon>
        <taxon>Oomycota</taxon>
        <taxon>Saprolegniomycetes</taxon>
        <taxon>Saprolegniales</taxon>
        <taxon>Verrucalvaceae</taxon>
        <taxon>Aphanomyces</taxon>
    </lineage>
</organism>
<accession>A0A024TGF9</accession>
<dbReference type="RefSeq" id="XP_008878359.1">
    <property type="nucleotide sequence ID" value="XM_008880137.1"/>
</dbReference>
<reference evidence="1" key="1">
    <citation type="submission" date="2013-12" db="EMBL/GenBank/DDBJ databases">
        <title>The Genome Sequence of Aphanomyces invadans NJM9701.</title>
        <authorList>
            <consortium name="The Broad Institute Genomics Platform"/>
            <person name="Russ C."/>
            <person name="Tyler B."/>
            <person name="van West P."/>
            <person name="Dieguez-Uribeondo J."/>
            <person name="Young S.K."/>
            <person name="Zeng Q."/>
            <person name="Gargeya S."/>
            <person name="Fitzgerald M."/>
            <person name="Abouelleil A."/>
            <person name="Alvarado L."/>
            <person name="Chapman S.B."/>
            <person name="Gainer-Dewar J."/>
            <person name="Goldberg J."/>
            <person name="Griggs A."/>
            <person name="Gujja S."/>
            <person name="Hansen M."/>
            <person name="Howarth C."/>
            <person name="Imamovic A."/>
            <person name="Ireland A."/>
            <person name="Larimer J."/>
            <person name="McCowan C."/>
            <person name="Murphy C."/>
            <person name="Pearson M."/>
            <person name="Poon T.W."/>
            <person name="Priest M."/>
            <person name="Roberts A."/>
            <person name="Saif S."/>
            <person name="Shea T."/>
            <person name="Sykes S."/>
            <person name="Wortman J."/>
            <person name="Nusbaum C."/>
            <person name="Birren B."/>
        </authorList>
    </citation>
    <scope>NUCLEOTIDE SEQUENCE [LARGE SCALE GENOMIC DNA]</scope>
    <source>
        <strain evidence="1">NJM9701</strain>
    </source>
</reference>
<evidence type="ECO:0000313" key="1">
    <source>
        <dbReference type="EMBL" id="ETV93094.1"/>
    </source>
</evidence>
<dbReference type="VEuPathDB" id="FungiDB:H310_12889"/>
<dbReference type="GeneID" id="20089939"/>
<dbReference type="EMBL" id="KI913995">
    <property type="protein sequence ID" value="ETV93094.1"/>
    <property type="molecule type" value="Genomic_DNA"/>
</dbReference>
<sequence>MGRCGSSARPSDKRVPSTLHSWRRRRAFRSPSLVVVVAFAATRLPPRRHALERIQHRDVAPTAAAQSHRRSFPEFVMHARTVVDGFCCMKAAAAPATQLATSTLDVSPCLQIRRAMDAYLSCATEAICTDHATPFALQEPTR</sequence>
<gene>
    <name evidence="1" type="ORF">H310_12889</name>
</gene>
<proteinExistence type="predicted"/>